<dbReference type="OMA" id="QETEAPW"/>
<dbReference type="AlphaFoldDB" id="M3Z180"/>
<dbReference type="STRING" id="9669.ENSMPUP00000017342"/>
<evidence type="ECO:0000256" key="1">
    <source>
        <dbReference type="SAM" id="MobiDB-lite"/>
    </source>
</evidence>
<dbReference type="InParanoid" id="M3Z180"/>
<proteinExistence type="predicted"/>
<dbReference type="HOGENOM" id="CLU_015281_2_0_1"/>
<dbReference type="InterPro" id="IPR051853">
    <property type="entry name" value="SH2-Ras-GEF_adapter"/>
</dbReference>
<feature type="region of interest" description="Disordered" evidence="1">
    <location>
        <begin position="1"/>
        <end position="21"/>
    </location>
</feature>
<feature type="region of interest" description="Disordered" evidence="1">
    <location>
        <begin position="209"/>
        <end position="248"/>
    </location>
</feature>
<reference evidence="2" key="1">
    <citation type="submission" date="2024-06" db="UniProtKB">
        <authorList>
            <consortium name="Ensembl"/>
        </authorList>
    </citation>
    <scope>IDENTIFICATION</scope>
</reference>
<dbReference type="GeneTree" id="ENSGT00940000154130"/>
<accession>M3Z180</accession>
<dbReference type="EMBL" id="AEYP01091486">
    <property type="status" value="NOT_ANNOTATED_CDS"/>
    <property type="molecule type" value="Genomic_DNA"/>
</dbReference>
<dbReference type="PANTHER" id="PTHR14247">
    <property type="entry name" value="BREAST CANCER ANTI-ESTROGEN RESISTANCE PROTEIN 3 HOMOLOG-LIKE PROTEIN"/>
    <property type="match status" value="1"/>
</dbReference>
<feature type="region of interest" description="Disordered" evidence="1">
    <location>
        <begin position="125"/>
        <end position="159"/>
    </location>
</feature>
<dbReference type="eggNOG" id="ENOG502QS5X">
    <property type="taxonomic scope" value="Eukaryota"/>
</dbReference>
<evidence type="ECO:0000313" key="2">
    <source>
        <dbReference type="Ensembl" id="ENSMPUP00000017342.1"/>
    </source>
</evidence>
<dbReference type="Ensembl" id="ENSMPUT00000017598.1">
    <property type="protein sequence ID" value="ENSMPUP00000017342.1"/>
    <property type="gene ID" value="ENSMPUG00000017452.1"/>
</dbReference>
<sequence>MQVPKDGEEFAGQPQSHGPLSHQKAGVLLSATGGLLGSCPWFHGGHPVISGCQQGSALSFEILCVALHPQPGQPTVLFQLEDKCFPSLPSLDLSHVTSQRPQSQAIGAGAFQACDTARTFSEDTFPDSPAQIELPRPRKWSGSQPRCLEHMGPSREDHSGPGVLAVPMCALPHKGSTADSHRASDGQLHTKTLTKPLCPQSYCDLVSPVPGAQGTPPSHSGQETEAPWWEVSEEEDEEKRNSARPQAEVSFPLTTSSCLLGPQNWPPEPNDLCLELHSGRNTLYLSLVGCQTMVPLGGITRVTSDLLTLPHGHDWELELLERHNVLALALLGGPRPLEEFSATLRC</sequence>
<name>M3Z180_MUSPF</name>
<organism evidence="2">
    <name type="scientific">Mustela putorius furo</name>
    <name type="common">European domestic ferret</name>
    <name type="synonym">Mustela furo</name>
    <dbReference type="NCBI Taxonomy" id="9669"/>
    <lineage>
        <taxon>Eukaryota</taxon>
        <taxon>Metazoa</taxon>
        <taxon>Chordata</taxon>
        <taxon>Craniata</taxon>
        <taxon>Vertebrata</taxon>
        <taxon>Euteleostomi</taxon>
        <taxon>Mammalia</taxon>
        <taxon>Eutheria</taxon>
        <taxon>Laurasiatheria</taxon>
        <taxon>Carnivora</taxon>
        <taxon>Caniformia</taxon>
        <taxon>Musteloidea</taxon>
        <taxon>Mustelidae</taxon>
        <taxon>Mustelinae</taxon>
        <taxon>Mustela</taxon>
    </lineage>
</organism>
<dbReference type="PANTHER" id="PTHR14247:SF11">
    <property type="entry name" value="SH2 DOMAIN-CONTAINING PROTEIN 3A"/>
    <property type="match status" value="1"/>
</dbReference>
<feature type="compositionally biased region" description="Basic and acidic residues" evidence="1">
    <location>
        <begin position="147"/>
        <end position="159"/>
    </location>
</feature>
<protein>
    <submittedName>
        <fullName evidence="2">Uncharacterized protein</fullName>
    </submittedName>
</protein>